<evidence type="ECO:0000256" key="6">
    <source>
        <dbReference type="SAM" id="SignalP"/>
    </source>
</evidence>
<dbReference type="InterPro" id="IPR051794">
    <property type="entry name" value="PG_Endopeptidase_C40"/>
</dbReference>
<reference evidence="8 9" key="1">
    <citation type="submission" date="2021-01" db="EMBL/GenBank/DDBJ databases">
        <title>Sequencing the genomes of 1000 actinobacteria strains.</title>
        <authorList>
            <person name="Klenk H.-P."/>
        </authorList>
    </citation>
    <scope>NUCLEOTIDE SEQUENCE [LARGE SCALE GENOMIC DNA]</scope>
    <source>
        <strain evidence="8 9">DSM 18239</strain>
    </source>
</reference>
<dbReference type="EMBL" id="JAFBBZ010000001">
    <property type="protein sequence ID" value="MBM7506783.1"/>
    <property type="molecule type" value="Genomic_DNA"/>
</dbReference>
<keyword evidence="5" id="KW-0175">Coiled coil</keyword>
<accession>A0ABS2M6G2</accession>
<keyword evidence="4" id="KW-0788">Thiol protease</keyword>
<evidence type="ECO:0000259" key="7">
    <source>
        <dbReference type="PROSITE" id="PS51935"/>
    </source>
</evidence>
<name>A0ABS2M6G2_9ACTN</name>
<keyword evidence="8" id="KW-0131">Cell cycle</keyword>
<dbReference type="InterPro" id="IPR038765">
    <property type="entry name" value="Papain-like_cys_pep_sf"/>
</dbReference>
<dbReference type="SUPFAM" id="SSF54001">
    <property type="entry name" value="Cysteine proteinases"/>
    <property type="match status" value="1"/>
</dbReference>
<feature type="domain" description="NlpC/P60" evidence="7">
    <location>
        <begin position="221"/>
        <end position="336"/>
    </location>
</feature>
<dbReference type="Gene3D" id="3.90.1720.10">
    <property type="entry name" value="endopeptidase domain like (from Nostoc punctiforme)"/>
    <property type="match status" value="1"/>
</dbReference>
<evidence type="ECO:0000313" key="9">
    <source>
        <dbReference type="Proteomes" id="UP000732378"/>
    </source>
</evidence>
<feature type="coiled-coil region" evidence="5">
    <location>
        <begin position="154"/>
        <end position="202"/>
    </location>
</feature>
<dbReference type="PROSITE" id="PS51935">
    <property type="entry name" value="NLPC_P60"/>
    <property type="match status" value="1"/>
</dbReference>
<protein>
    <submittedName>
        <fullName evidence="8">Cell wall-associated NlpC family hydrolase/FtsZ-binding cell division protein ZapB</fullName>
    </submittedName>
</protein>
<keyword evidence="2" id="KW-0645">Protease</keyword>
<dbReference type="PANTHER" id="PTHR47359">
    <property type="entry name" value="PEPTIDOGLYCAN DL-ENDOPEPTIDASE CWLO"/>
    <property type="match status" value="1"/>
</dbReference>
<dbReference type="InterPro" id="IPR000064">
    <property type="entry name" value="NLP_P60_dom"/>
</dbReference>
<dbReference type="PANTHER" id="PTHR47359:SF3">
    <property type="entry name" value="NLP_P60 DOMAIN-CONTAINING PROTEIN-RELATED"/>
    <property type="match status" value="1"/>
</dbReference>
<dbReference type="Proteomes" id="UP000732378">
    <property type="component" value="Unassembled WGS sequence"/>
</dbReference>
<gene>
    <name evidence="8" type="ORF">JOE61_000597</name>
</gene>
<evidence type="ECO:0000313" key="8">
    <source>
        <dbReference type="EMBL" id="MBM7506783.1"/>
    </source>
</evidence>
<evidence type="ECO:0000256" key="1">
    <source>
        <dbReference type="ARBA" id="ARBA00007074"/>
    </source>
</evidence>
<organism evidence="8 9">
    <name type="scientific">Nocardioides salarius</name>
    <dbReference type="NCBI Taxonomy" id="374513"/>
    <lineage>
        <taxon>Bacteria</taxon>
        <taxon>Bacillati</taxon>
        <taxon>Actinomycetota</taxon>
        <taxon>Actinomycetes</taxon>
        <taxon>Propionibacteriales</taxon>
        <taxon>Nocardioidaceae</taxon>
        <taxon>Nocardioides</taxon>
    </lineage>
</organism>
<sequence>MLHGHKRLTTAFAGALLVGAVALVPTSPAQAEPDIDDVQARVDKLYHEAEQASERHNDARIELEELQRELDAVRADQQRQDEQMSSVREQVRDSIVRTYQGQSLSAVGQVVVADDPSAFLAQMSTLSAYDGLQDQLFDTYSLEVEALDIRRQATAAQAAELADVEEELAEEQATIDEKVEEAEALLSRLKTEEREALEAREAVVSRDAQRTETAPVAAPASGRAAAAVQYALAQVGKSYVWGAAGPSGFDCSGLTMMAWRQAGVSLPHSSSAQYGGGTKVSTSALQPGDLVYYYSPISHVGIYIGNGQIVDAANPSTGVRITSVDSMPLVGATRPG</sequence>
<dbReference type="GO" id="GO:0051301">
    <property type="term" value="P:cell division"/>
    <property type="evidence" value="ECO:0007669"/>
    <property type="project" value="UniProtKB-KW"/>
</dbReference>
<dbReference type="GO" id="GO:0016787">
    <property type="term" value="F:hydrolase activity"/>
    <property type="evidence" value="ECO:0007669"/>
    <property type="project" value="UniProtKB-KW"/>
</dbReference>
<dbReference type="Pfam" id="PF00877">
    <property type="entry name" value="NLPC_P60"/>
    <property type="match status" value="1"/>
</dbReference>
<comment type="caution">
    <text evidence="8">The sequence shown here is derived from an EMBL/GenBank/DDBJ whole genome shotgun (WGS) entry which is preliminary data.</text>
</comment>
<feature type="signal peptide" evidence="6">
    <location>
        <begin position="1"/>
        <end position="31"/>
    </location>
</feature>
<evidence type="ECO:0000256" key="5">
    <source>
        <dbReference type="SAM" id="Coils"/>
    </source>
</evidence>
<feature type="coiled-coil region" evidence="5">
    <location>
        <begin position="35"/>
        <end position="83"/>
    </location>
</feature>
<dbReference type="RefSeq" id="WP_307822775.1">
    <property type="nucleotide sequence ID" value="NZ_JACDTV010000014.1"/>
</dbReference>
<keyword evidence="9" id="KW-1185">Reference proteome</keyword>
<evidence type="ECO:0000256" key="2">
    <source>
        <dbReference type="ARBA" id="ARBA00022670"/>
    </source>
</evidence>
<keyword evidence="3 8" id="KW-0378">Hydrolase</keyword>
<evidence type="ECO:0000256" key="4">
    <source>
        <dbReference type="ARBA" id="ARBA00022807"/>
    </source>
</evidence>
<keyword evidence="8" id="KW-0132">Cell division</keyword>
<evidence type="ECO:0000256" key="3">
    <source>
        <dbReference type="ARBA" id="ARBA00022801"/>
    </source>
</evidence>
<feature type="chain" id="PRO_5047132321" evidence="6">
    <location>
        <begin position="32"/>
        <end position="336"/>
    </location>
</feature>
<keyword evidence="6" id="KW-0732">Signal</keyword>
<comment type="similarity">
    <text evidence="1">Belongs to the peptidase C40 family.</text>
</comment>
<proteinExistence type="inferred from homology"/>